<dbReference type="InterPro" id="IPR050194">
    <property type="entry name" value="Glycosyltransferase_grp1"/>
</dbReference>
<sequence>MKIAIFTDTYVPDVNGVARTLGRWTRYLDNQGVPSIVFAPEPPASAHLHSASHSVERFASLPFFLYPECRLALPNPVHIRNALIRFKPDLIHVATPFNLGLFGIHYARKYHIPLIASYHTNFDQYLSFYNLQWMEKLLWRYMDWFHRDCKAIFVPSETTHRDLTGRGWEPSRLGVWSRGVDPSLFHPLVNRCEHRARNGIGERAFLAFYAGRLAPEKDVETAIDAFALFQRMAPDAAFVIAGDGPSASALKERCENASVNATFIGFADAAELQRWYASADALLFPSATETFGNVALEAMACGTPVIAANAGGVRDTVRDGENGLLRRPGDAEGFAEALALLHRDEELKARLGRNAHAYSLSQSWDAIFDTLLAGCMTIAAASWRGHSPFRESQIN</sequence>
<dbReference type="PANTHER" id="PTHR45947:SF3">
    <property type="entry name" value="SULFOQUINOVOSYL TRANSFERASE SQD2"/>
    <property type="match status" value="1"/>
</dbReference>
<accession>A0A3A6Q2D9</accession>
<name>A0A3A6Q2D9_9BACL</name>
<evidence type="ECO:0000313" key="4">
    <source>
        <dbReference type="Proteomes" id="UP000267798"/>
    </source>
</evidence>
<dbReference type="CDD" id="cd03814">
    <property type="entry name" value="GT4-like"/>
    <property type="match status" value="1"/>
</dbReference>
<dbReference type="Proteomes" id="UP000267798">
    <property type="component" value="Unassembled WGS sequence"/>
</dbReference>
<proteinExistence type="predicted"/>
<dbReference type="PANTHER" id="PTHR45947">
    <property type="entry name" value="SULFOQUINOVOSYL TRANSFERASE SQD2"/>
    <property type="match status" value="1"/>
</dbReference>
<evidence type="ECO:0000313" key="3">
    <source>
        <dbReference type="EMBL" id="RJX41613.1"/>
    </source>
</evidence>
<reference evidence="3 4" key="1">
    <citation type="submission" date="2018-09" db="EMBL/GenBank/DDBJ databases">
        <title>Paenibacillus aracenensis nov. sp. isolated from a cave in southern Spain.</title>
        <authorList>
            <person name="Jurado V."/>
            <person name="Gutierrez-Patricio S."/>
            <person name="Gonzalez-Pimentel J.L."/>
            <person name="Miller A.Z."/>
            <person name="Laiz L."/>
            <person name="Saiz-Jimenez C."/>
        </authorList>
    </citation>
    <scope>NUCLEOTIDE SEQUENCE [LARGE SCALE GENOMIC DNA]</scope>
    <source>
        <strain evidence="3 4">JCM 19203</strain>
    </source>
</reference>
<dbReference type="InterPro" id="IPR028098">
    <property type="entry name" value="Glyco_trans_4-like_N"/>
</dbReference>
<keyword evidence="3" id="KW-0808">Transferase</keyword>
<dbReference type="Pfam" id="PF00534">
    <property type="entry name" value="Glycos_transf_1"/>
    <property type="match status" value="1"/>
</dbReference>
<dbReference type="RefSeq" id="WP_120108154.1">
    <property type="nucleotide sequence ID" value="NZ_QXQB01000001.1"/>
</dbReference>
<dbReference type="EMBL" id="QXQB01000001">
    <property type="protein sequence ID" value="RJX41613.1"/>
    <property type="molecule type" value="Genomic_DNA"/>
</dbReference>
<protein>
    <submittedName>
        <fullName evidence="3">Glycosyltransferase family 1 protein</fullName>
    </submittedName>
</protein>
<gene>
    <name evidence="3" type="ORF">D3P09_06530</name>
</gene>
<dbReference type="Pfam" id="PF13439">
    <property type="entry name" value="Glyco_transf_4"/>
    <property type="match status" value="1"/>
</dbReference>
<feature type="domain" description="Glycosyl transferase family 1" evidence="1">
    <location>
        <begin position="193"/>
        <end position="356"/>
    </location>
</feature>
<feature type="domain" description="Glycosyltransferase subfamily 4-like N-terminal" evidence="2">
    <location>
        <begin position="14"/>
        <end position="183"/>
    </location>
</feature>
<organism evidence="3 4">
    <name type="scientific">Paenibacillus pinisoli</name>
    <dbReference type="NCBI Taxonomy" id="1276110"/>
    <lineage>
        <taxon>Bacteria</taxon>
        <taxon>Bacillati</taxon>
        <taxon>Bacillota</taxon>
        <taxon>Bacilli</taxon>
        <taxon>Bacillales</taxon>
        <taxon>Paenibacillaceae</taxon>
        <taxon>Paenibacillus</taxon>
    </lineage>
</organism>
<dbReference type="Gene3D" id="3.40.50.2000">
    <property type="entry name" value="Glycogen Phosphorylase B"/>
    <property type="match status" value="2"/>
</dbReference>
<dbReference type="InterPro" id="IPR001296">
    <property type="entry name" value="Glyco_trans_1"/>
</dbReference>
<dbReference type="GO" id="GO:0016758">
    <property type="term" value="F:hexosyltransferase activity"/>
    <property type="evidence" value="ECO:0007669"/>
    <property type="project" value="TreeGrafter"/>
</dbReference>
<dbReference type="SUPFAM" id="SSF53756">
    <property type="entry name" value="UDP-Glycosyltransferase/glycogen phosphorylase"/>
    <property type="match status" value="1"/>
</dbReference>
<evidence type="ECO:0000259" key="2">
    <source>
        <dbReference type="Pfam" id="PF13439"/>
    </source>
</evidence>
<dbReference type="AlphaFoldDB" id="A0A3A6Q2D9"/>
<evidence type="ECO:0000259" key="1">
    <source>
        <dbReference type="Pfam" id="PF00534"/>
    </source>
</evidence>
<keyword evidence="4" id="KW-1185">Reference proteome</keyword>
<dbReference type="OrthoDB" id="9802525at2"/>
<comment type="caution">
    <text evidence="3">The sequence shown here is derived from an EMBL/GenBank/DDBJ whole genome shotgun (WGS) entry which is preliminary data.</text>
</comment>